<evidence type="ECO:0000313" key="2">
    <source>
        <dbReference type="Proteomes" id="UP001177260"/>
    </source>
</evidence>
<comment type="caution">
    <text evidence="1">The sequence shown here is derived from an EMBL/GenBank/DDBJ whole genome shotgun (WGS) entry which is preliminary data.</text>
</comment>
<keyword evidence="2" id="KW-1185">Reference proteome</keyword>
<proteinExistence type="predicted"/>
<reference evidence="1 2" key="1">
    <citation type="journal article" date="2023" name="ACS Omega">
        <title>Identification of the Neoaspergillic Acid Biosynthesis Gene Cluster by Establishing an In Vitro CRISPR-Ribonucleoprotein Genetic System in Aspergillus melleus.</title>
        <authorList>
            <person name="Yuan B."/>
            <person name="Grau M.F."/>
            <person name="Murata R.M."/>
            <person name="Torok T."/>
            <person name="Venkateswaran K."/>
            <person name="Stajich J.E."/>
            <person name="Wang C.C.C."/>
        </authorList>
    </citation>
    <scope>NUCLEOTIDE SEQUENCE [LARGE SCALE GENOMIC DNA]</scope>
    <source>
        <strain evidence="1 2">IMV 1140</strain>
    </source>
</reference>
<gene>
    <name evidence="1" type="ORF">N8T08_007554</name>
</gene>
<name>A0ACC3AXX5_9EURO</name>
<accession>A0ACC3AXX5</accession>
<organism evidence="1 2">
    <name type="scientific">Aspergillus melleus</name>
    <dbReference type="NCBI Taxonomy" id="138277"/>
    <lineage>
        <taxon>Eukaryota</taxon>
        <taxon>Fungi</taxon>
        <taxon>Dikarya</taxon>
        <taxon>Ascomycota</taxon>
        <taxon>Pezizomycotina</taxon>
        <taxon>Eurotiomycetes</taxon>
        <taxon>Eurotiomycetidae</taxon>
        <taxon>Eurotiales</taxon>
        <taxon>Aspergillaceae</taxon>
        <taxon>Aspergillus</taxon>
        <taxon>Aspergillus subgen. Circumdati</taxon>
    </lineage>
</organism>
<protein>
    <submittedName>
        <fullName evidence="1">Uncharacterized protein</fullName>
    </submittedName>
</protein>
<dbReference type="EMBL" id="JAOPJF010000049">
    <property type="protein sequence ID" value="KAK1142578.1"/>
    <property type="molecule type" value="Genomic_DNA"/>
</dbReference>
<sequence length="185" mass="21151">MSILPQEIPKYLGSPFKKPLIWPVEVRIDEADLYRYQRYRWLTDKPRKLAMRYRKFNLQALVDASIQASENGGNECVKILKCVEGQFNKAFVLTMSSGNEIVARLPNPNAGPAFFMVASEVATRHLLESWVATVPNVAEEEEAARCLAQHILCQDPFLRDHPYRRGRYRVRGIILILHLLVDGGV</sequence>
<evidence type="ECO:0000313" key="1">
    <source>
        <dbReference type="EMBL" id="KAK1142578.1"/>
    </source>
</evidence>
<dbReference type="Proteomes" id="UP001177260">
    <property type="component" value="Unassembled WGS sequence"/>
</dbReference>